<name>A0A7J8B6Y2_ROUAE</name>
<comment type="caution">
    <text evidence="2">The sequence shown here is derived from an EMBL/GenBank/DDBJ whole genome shotgun (WGS) entry which is preliminary data.</text>
</comment>
<feature type="region of interest" description="Disordered" evidence="1">
    <location>
        <begin position="32"/>
        <end position="73"/>
    </location>
</feature>
<protein>
    <submittedName>
        <fullName evidence="2">CD55 molecule (Cromer blood group)</fullName>
    </submittedName>
</protein>
<feature type="compositionally biased region" description="Low complexity" evidence="1">
    <location>
        <begin position="34"/>
        <end position="45"/>
    </location>
</feature>
<sequence length="73" mass="8386">MQRNCACHTNSSETHYSKCSRYCSLISFSETRYSKSSSNTESSCSTGNHTFSDKKSNERQRNPSCRGQHHCIW</sequence>
<dbReference type="AlphaFoldDB" id="A0A7J8B6Y2"/>
<keyword evidence="3" id="KW-1185">Reference proteome</keyword>
<feature type="compositionally biased region" description="Basic and acidic residues" evidence="1">
    <location>
        <begin position="51"/>
        <end position="61"/>
    </location>
</feature>
<evidence type="ECO:0000313" key="3">
    <source>
        <dbReference type="Proteomes" id="UP000593571"/>
    </source>
</evidence>
<dbReference type="Proteomes" id="UP000593571">
    <property type="component" value="Unassembled WGS sequence"/>
</dbReference>
<organism evidence="2 3">
    <name type="scientific">Rousettus aegyptiacus</name>
    <name type="common">Egyptian fruit bat</name>
    <name type="synonym">Pteropus aegyptiacus</name>
    <dbReference type="NCBI Taxonomy" id="9407"/>
    <lineage>
        <taxon>Eukaryota</taxon>
        <taxon>Metazoa</taxon>
        <taxon>Chordata</taxon>
        <taxon>Craniata</taxon>
        <taxon>Vertebrata</taxon>
        <taxon>Euteleostomi</taxon>
        <taxon>Mammalia</taxon>
        <taxon>Eutheria</taxon>
        <taxon>Laurasiatheria</taxon>
        <taxon>Chiroptera</taxon>
        <taxon>Yinpterochiroptera</taxon>
        <taxon>Pteropodoidea</taxon>
        <taxon>Pteropodidae</taxon>
        <taxon>Rousettinae</taxon>
        <taxon>Rousettus</taxon>
    </lineage>
</organism>
<gene>
    <name evidence="2" type="ORF">HJG63_002474</name>
</gene>
<reference evidence="2 3" key="1">
    <citation type="journal article" date="2020" name="Nature">
        <title>Six reference-quality genomes reveal evolution of bat adaptations.</title>
        <authorList>
            <person name="Jebb D."/>
            <person name="Huang Z."/>
            <person name="Pippel M."/>
            <person name="Hughes G.M."/>
            <person name="Lavrichenko K."/>
            <person name="Devanna P."/>
            <person name="Winkler S."/>
            <person name="Jermiin L.S."/>
            <person name="Skirmuntt E.C."/>
            <person name="Katzourakis A."/>
            <person name="Burkitt-Gray L."/>
            <person name="Ray D.A."/>
            <person name="Sullivan K.A.M."/>
            <person name="Roscito J.G."/>
            <person name="Kirilenko B.M."/>
            <person name="Davalos L.M."/>
            <person name="Corthals A.P."/>
            <person name="Power M.L."/>
            <person name="Jones G."/>
            <person name="Ransome R.D."/>
            <person name="Dechmann D.K.N."/>
            <person name="Locatelli A.G."/>
            <person name="Puechmaille S.J."/>
            <person name="Fedrigo O."/>
            <person name="Jarvis E.D."/>
            <person name="Hiller M."/>
            <person name="Vernes S.C."/>
            <person name="Myers E.W."/>
            <person name="Teeling E.C."/>
        </authorList>
    </citation>
    <scope>NUCLEOTIDE SEQUENCE [LARGE SCALE GENOMIC DNA]</scope>
    <source>
        <strain evidence="2">MRouAeg1</strain>
        <tissue evidence="2">Muscle</tissue>
    </source>
</reference>
<dbReference type="EMBL" id="JACASE010000022">
    <property type="protein sequence ID" value="KAF6394382.1"/>
    <property type="molecule type" value="Genomic_DNA"/>
</dbReference>
<accession>A0A7J8B6Y2</accession>
<evidence type="ECO:0000313" key="2">
    <source>
        <dbReference type="EMBL" id="KAF6394382.1"/>
    </source>
</evidence>
<proteinExistence type="predicted"/>
<evidence type="ECO:0000256" key="1">
    <source>
        <dbReference type="SAM" id="MobiDB-lite"/>
    </source>
</evidence>